<gene>
    <name evidence="5" type="ORF">FB567DRAFT_564797</name>
</gene>
<evidence type="ECO:0000256" key="2">
    <source>
        <dbReference type="SAM" id="Coils"/>
    </source>
</evidence>
<dbReference type="PANTHER" id="PTHR10039:SF16">
    <property type="entry name" value="GPI INOSITOL-DEACYLASE"/>
    <property type="match status" value="1"/>
</dbReference>
<dbReference type="Gene3D" id="3.40.50.300">
    <property type="entry name" value="P-loop containing nucleotide triphosphate hydrolases"/>
    <property type="match status" value="1"/>
</dbReference>
<dbReference type="SMART" id="SM00248">
    <property type="entry name" value="ANK"/>
    <property type="match status" value="7"/>
</dbReference>
<keyword evidence="6" id="KW-1185">Reference proteome</keyword>
<organism evidence="5 6">
    <name type="scientific">Paraphoma chrysanthemicola</name>
    <dbReference type="NCBI Taxonomy" id="798071"/>
    <lineage>
        <taxon>Eukaryota</taxon>
        <taxon>Fungi</taxon>
        <taxon>Dikarya</taxon>
        <taxon>Ascomycota</taxon>
        <taxon>Pezizomycotina</taxon>
        <taxon>Dothideomycetes</taxon>
        <taxon>Pleosporomycetidae</taxon>
        <taxon>Pleosporales</taxon>
        <taxon>Pleosporineae</taxon>
        <taxon>Phaeosphaeriaceae</taxon>
        <taxon>Paraphoma</taxon>
    </lineage>
</organism>
<evidence type="ECO:0000313" key="5">
    <source>
        <dbReference type="EMBL" id="KAH7070026.1"/>
    </source>
</evidence>
<evidence type="ECO:0000259" key="4">
    <source>
        <dbReference type="Pfam" id="PF24883"/>
    </source>
</evidence>
<dbReference type="OrthoDB" id="3944243at2759"/>
<dbReference type="PANTHER" id="PTHR10039">
    <property type="entry name" value="AMELOGENIN"/>
    <property type="match status" value="1"/>
</dbReference>
<dbReference type="InterPro" id="IPR056884">
    <property type="entry name" value="NPHP3-like_N"/>
</dbReference>
<dbReference type="InterPro" id="IPR036770">
    <property type="entry name" value="Ankyrin_rpt-contain_sf"/>
</dbReference>
<evidence type="ECO:0000313" key="6">
    <source>
        <dbReference type="Proteomes" id="UP000813461"/>
    </source>
</evidence>
<sequence>MDPLSIAGSIAGLISLGDTIFRKLYHYTKDVKNAEKEVQDLKNEVAGLNGVLHNLHLVAQDLEASTPHHSIRAEHIVACLDTLYKLDAAINKVGLSDKGKIRSTIHKLAWPFKAVNTKQFIEDIREHRNNVNFALSADSMTTLLKCLSKQDILLQDVEHIEDRLREKDKADTRIQLDKERQKILSSFLVVSPEEGFRTGRRLRHPTTGFWLTESETFKDWLRGSNTHLWLSGIPGAGKTVLSSLIIQQCLTQAGNDKAVAYFYCDYKDNTSQSVVNILSSLASQLARQHEAAFESLKNLYSKLHSGHQVKRTPEAEELVQTLQTMSEVFEDVRIVVDGVDECGRTAGEVSLALKLLAEGQVTISLCCLSRDELEIREELQPPFCIHIEIAAHTEDLQHYVRTEMAERIKRKKLRLKSNDLKDEIVDQLVSRADGMFRWVSCQIDHLCDLPSDALRRKALTQLPKTLSETYERILMRVPEPARPVVLRTLQWIAYATPKLALNELTEIVALGDQDEDLDSEACPEPEDLLRQCGSLIRRSEESLELAHFTVQEFLESISPEDGNLRQFRLSPLDKSTLAKTCVHYLCLPSFDLPPSWPLDDSFKDFWFYRYACLHLLRYLEDLREDRSLFERLQQLFHPRKSYNLTGFLLQHLALLNEWSDEQNHCDPLCGSEQFVQQICSNEFGSLHAAAMCHLGEVCEWLIGQGCDINRTSPLGVPLECAFYERCLPWDTDTHLHQQSNSEHNAQKVIHVLLDAGASCDLPRRHGESLSMVALYGGSDDVLSRRFMLMLKHGMSIDSDAVELIIRRHHDYNMQDVISDMNQIDDLKITPEAKLELMSYAQEHESQTFAKLPDAETMGEEAFAKAIAYTIKFGPISALKDFTRDSRFSVDMKPYGDRTSLLHLAAKHNSPDAMGLLLDLEADPAALTHHGGTVLVEAIQSGFDDEKVLCRLIDGDIADIQDEMGRTAWHAAAHFARPKILQLLVSRYGKDSPELYKADGTGRTPLLHAIMSKQDDCASMILSCLPGVTNPLADPRVFHLTVALGRHTLLKEMLDLGNDFSMTCCLTMVWEKMIWTTLAGLPF</sequence>
<comment type="caution">
    <text evidence="5">The sequence shown here is derived from an EMBL/GenBank/DDBJ whole genome shotgun (WGS) entry which is preliminary data.</text>
</comment>
<feature type="domain" description="Azaphilone pigments biosynthesis cluster protein L N-terminal" evidence="3">
    <location>
        <begin position="1"/>
        <end position="165"/>
    </location>
</feature>
<keyword evidence="1" id="KW-0677">Repeat</keyword>
<proteinExistence type="predicted"/>
<dbReference type="Pfam" id="PF12796">
    <property type="entry name" value="Ank_2"/>
    <property type="match status" value="1"/>
</dbReference>
<dbReference type="InterPro" id="IPR031348">
    <property type="entry name" value="PigL_N"/>
</dbReference>
<dbReference type="EMBL" id="JAGMVJ010000028">
    <property type="protein sequence ID" value="KAH7070026.1"/>
    <property type="molecule type" value="Genomic_DNA"/>
</dbReference>
<dbReference type="InterPro" id="IPR002110">
    <property type="entry name" value="Ankyrin_rpt"/>
</dbReference>
<reference evidence="5" key="1">
    <citation type="journal article" date="2021" name="Nat. Commun.">
        <title>Genetic determinants of endophytism in the Arabidopsis root mycobiome.</title>
        <authorList>
            <person name="Mesny F."/>
            <person name="Miyauchi S."/>
            <person name="Thiergart T."/>
            <person name="Pickel B."/>
            <person name="Atanasova L."/>
            <person name="Karlsson M."/>
            <person name="Huettel B."/>
            <person name="Barry K.W."/>
            <person name="Haridas S."/>
            <person name="Chen C."/>
            <person name="Bauer D."/>
            <person name="Andreopoulos W."/>
            <person name="Pangilinan J."/>
            <person name="LaButti K."/>
            <person name="Riley R."/>
            <person name="Lipzen A."/>
            <person name="Clum A."/>
            <person name="Drula E."/>
            <person name="Henrissat B."/>
            <person name="Kohler A."/>
            <person name="Grigoriev I.V."/>
            <person name="Martin F.M."/>
            <person name="Hacquard S."/>
        </authorList>
    </citation>
    <scope>NUCLEOTIDE SEQUENCE</scope>
    <source>
        <strain evidence="5">MPI-SDFR-AT-0120</strain>
    </source>
</reference>
<name>A0A8K0VS44_9PLEO</name>
<dbReference type="Gene3D" id="1.25.40.20">
    <property type="entry name" value="Ankyrin repeat-containing domain"/>
    <property type="match status" value="2"/>
</dbReference>
<evidence type="ECO:0000256" key="1">
    <source>
        <dbReference type="ARBA" id="ARBA00022737"/>
    </source>
</evidence>
<dbReference type="AlphaFoldDB" id="A0A8K0VS44"/>
<feature type="coiled-coil region" evidence="2">
    <location>
        <begin position="24"/>
        <end position="51"/>
    </location>
</feature>
<dbReference type="Pfam" id="PF17111">
    <property type="entry name" value="PigL_N"/>
    <property type="match status" value="1"/>
</dbReference>
<evidence type="ECO:0008006" key="7">
    <source>
        <dbReference type="Google" id="ProtNLM"/>
    </source>
</evidence>
<evidence type="ECO:0000259" key="3">
    <source>
        <dbReference type="Pfam" id="PF17111"/>
    </source>
</evidence>
<protein>
    <recommendedName>
        <fullName evidence="7">Ankyrin</fullName>
    </recommendedName>
</protein>
<keyword evidence="2" id="KW-0175">Coiled coil</keyword>
<dbReference type="SUPFAM" id="SSF52540">
    <property type="entry name" value="P-loop containing nucleoside triphosphate hydrolases"/>
    <property type="match status" value="1"/>
</dbReference>
<dbReference type="Proteomes" id="UP000813461">
    <property type="component" value="Unassembled WGS sequence"/>
</dbReference>
<dbReference type="SUPFAM" id="SSF48403">
    <property type="entry name" value="Ankyrin repeat"/>
    <property type="match status" value="2"/>
</dbReference>
<accession>A0A8K0VS44</accession>
<feature type="domain" description="Nephrocystin 3-like N-terminal" evidence="4">
    <location>
        <begin position="207"/>
        <end position="370"/>
    </location>
</feature>
<dbReference type="Pfam" id="PF24883">
    <property type="entry name" value="NPHP3_N"/>
    <property type="match status" value="1"/>
</dbReference>
<dbReference type="InterPro" id="IPR027417">
    <property type="entry name" value="P-loop_NTPase"/>
</dbReference>